<accession>A0A151WXX5</accession>
<feature type="non-terminal residue" evidence="1">
    <location>
        <position position="1"/>
    </location>
</feature>
<reference evidence="1 2" key="1">
    <citation type="submission" date="2015-09" db="EMBL/GenBank/DDBJ databases">
        <title>Trachymyrmex zeteki WGS genome.</title>
        <authorList>
            <person name="Nygaard S."/>
            <person name="Hu H."/>
            <person name="Boomsma J."/>
            <person name="Zhang G."/>
        </authorList>
    </citation>
    <scope>NUCLEOTIDE SEQUENCE [LARGE SCALE GENOMIC DNA]</scope>
    <source>
        <strain evidence="1">Tzet28-1</strain>
        <tissue evidence="1">Whole body</tissue>
    </source>
</reference>
<evidence type="ECO:0000313" key="1">
    <source>
        <dbReference type="EMBL" id="KYQ52734.1"/>
    </source>
</evidence>
<organism evidence="1 2">
    <name type="scientific">Mycetomoellerius zeteki</name>
    <dbReference type="NCBI Taxonomy" id="64791"/>
    <lineage>
        <taxon>Eukaryota</taxon>
        <taxon>Metazoa</taxon>
        <taxon>Ecdysozoa</taxon>
        <taxon>Arthropoda</taxon>
        <taxon>Hexapoda</taxon>
        <taxon>Insecta</taxon>
        <taxon>Pterygota</taxon>
        <taxon>Neoptera</taxon>
        <taxon>Endopterygota</taxon>
        <taxon>Hymenoptera</taxon>
        <taxon>Apocrita</taxon>
        <taxon>Aculeata</taxon>
        <taxon>Formicoidea</taxon>
        <taxon>Formicidae</taxon>
        <taxon>Myrmicinae</taxon>
        <taxon>Mycetomoellerius</taxon>
    </lineage>
</organism>
<sequence length="100" mass="11201">YVRVRTHSGGTVPMRYPTAVAAAAEWNGKEKSCSVPTAAYLPAIDTIMFRVWRTHSVLLTARGHMVRSRPQTVSPRVVHARELCDEEVQREDKPAKEVEG</sequence>
<keyword evidence="2" id="KW-1185">Reference proteome</keyword>
<proteinExistence type="predicted"/>
<dbReference type="Proteomes" id="UP000075809">
    <property type="component" value="Unassembled WGS sequence"/>
</dbReference>
<name>A0A151WXX5_9HYME</name>
<gene>
    <name evidence="1" type="ORF">ALC60_08149</name>
</gene>
<dbReference type="AlphaFoldDB" id="A0A151WXX5"/>
<dbReference type="EMBL" id="KQ982656">
    <property type="protein sequence ID" value="KYQ52734.1"/>
    <property type="molecule type" value="Genomic_DNA"/>
</dbReference>
<protein>
    <submittedName>
        <fullName evidence="1">Uncharacterized protein</fullName>
    </submittedName>
</protein>
<evidence type="ECO:0000313" key="2">
    <source>
        <dbReference type="Proteomes" id="UP000075809"/>
    </source>
</evidence>